<sequence length="100" mass="10853">MTTFKAVRYTSPAIIAFVSKVAFSSFHNRAAPDFLRPHQERPIRRNPQGKWAGSSGFSGSTVRKDCLIPGSKCPDHGPIAALLQQGPVISDKTFSGPSIR</sequence>
<organism evidence="2 3">
    <name type="scientific">Argiope bruennichi</name>
    <name type="common">Wasp spider</name>
    <name type="synonym">Aranea bruennichi</name>
    <dbReference type="NCBI Taxonomy" id="94029"/>
    <lineage>
        <taxon>Eukaryota</taxon>
        <taxon>Metazoa</taxon>
        <taxon>Ecdysozoa</taxon>
        <taxon>Arthropoda</taxon>
        <taxon>Chelicerata</taxon>
        <taxon>Arachnida</taxon>
        <taxon>Araneae</taxon>
        <taxon>Araneomorphae</taxon>
        <taxon>Entelegynae</taxon>
        <taxon>Araneoidea</taxon>
        <taxon>Araneidae</taxon>
        <taxon>Argiope</taxon>
    </lineage>
</organism>
<keyword evidence="3" id="KW-1185">Reference proteome</keyword>
<reference evidence="2" key="1">
    <citation type="journal article" date="2020" name="bioRxiv">
        <title>Chromosome-level reference genome of the European wasp spider Argiope bruennichi: a resource for studies on range expansion and evolutionary adaptation.</title>
        <authorList>
            <person name="Sheffer M.M."/>
            <person name="Hoppe A."/>
            <person name="Krehenwinkel H."/>
            <person name="Uhl G."/>
            <person name="Kuss A.W."/>
            <person name="Jensen L."/>
            <person name="Jensen C."/>
            <person name="Gillespie R.G."/>
            <person name="Hoff K.J."/>
            <person name="Prost S."/>
        </authorList>
    </citation>
    <scope>NUCLEOTIDE SEQUENCE</scope>
</reference>
<evidence type="ECO:0000313" key="2">
    <source>
        <dbReference type="EMBL" id="KAF8792836.1"/>
    </source>
</evidence>
<comment type="caution">
    <text evidence="2">The sequence shown here is derived from an EMBL/GenBank/DDBJ whole genome shotgun (WGS) entry which is preliminary data.</text>
</comment>
<reference evidence="2" key="2">
    <citation type="submission" date="2020-06" db="EMBL/GenBank/DDBJ databases">
        <authorList>
            <person name="Sheffer M."/>
        </authorList>
    </citation>
    <scope>NUCLEOTIDE SEQUENCE</scope>
</reference>
<name>A0A8T0FPT7_ARGBR</name>
<accession>A0A8T0FPT7</accession>
<evidence type="ECO:0000256" key="1">
    <source>
        <dbReference type="SAM" id="MobiDB-lite"/>
    </source>
</evidence>
<feature type="region of interest" description="Disordered" evidence="1">
    <location>
        <begin position="34"/>
        <end position="58"/>
    </location>
</feature>
<protein>
    <submittedName>
        <fullName evidence="2">Uncharacterized protein</fullName>
    </submittedName>
</protein>
<evidence type="ECO:0000313" key="3">
    <source>
        <dbReference type="Proteomes" id="UP000807504"/>
    </source>
</evidence>
<proteinExistence type="predicted"/>
<gene>
    <name evidence="2" type="ORF">HNY73_004386</name>
</gene>
<dbReference type="AlphaFoldDB" id="A0A8T0FPT7"/>
<dbReference type="Proteomes" id="UP000807504">
    <property type="component" value="Unassembled WGS sequence"/>
</dbReference>
<dbReference type="EMBL" id="JABXBU010000003">
    <property type="protein sequence ID" value="KAF8792836.1"/>
    <property type="molecule type" value="Genomic_DNA"/>
</dbReference>